<dbReference type="HOGENOM" id="CLU_2517136_0_0_1"/>
<dbReference type="Gramene" id="EOY20532">
    <property type="protein sequence ID" value="EOY20532"/>
    <property type="gene ID" value="TCM_011926"/>
</dbReference>
<dbReference type="Proteomes" id="UP000026915">
    <property type="component" value="Chromosome 3"/>
</dbReference>
<dbReference type="InParanoid" id="A0A061FUF9"/>
<gene>
    <name evidence="1" type="ORF">TCM_011926</name>
</gene>
<proteinExistence type="predicted"/>
<reference evidence="1 2" key="1">
    <citation type="journal article" date="2013" name="Genome Biol.">
        <title>The genome sequence of the most widely cultivated cacao type and its use to identify candidate genes regulating pod color.</title>
        <authorList>
            <person name="Motamayor J.C."/>
            <person name="Mockaitis K."/>
            <person name="Schmutz J."/>
            <person name="Haiminen N."/>
            <person name="Iii D.L."/>
            <person name="Cornejo O."/>
            <person name="Findley S.D."/>
            <person name="Zheng P."/>
            <person name="Utro F."/>
            <person name="Royaert S."/>
            <person name="Saski C."/>
            <person name="Jenkins J."/>
            <person name="Podicheti R."/>
            <person name="Zhao M."/>
            <person name="Scheffler B.E."/>
            <person name="Stack J.C."/>
            <person name="Feltus F.A."/>
            <person name="Mustiga G.M."/>
            <person name="Amores F."/>
            <person name="Phillips W."/>
            <person name="Marelli J.P."/>
            <person name="May G.D."/>
            <person name="Shapiro H."/>
            <person name="Ma J."/>
            <person name="Bustamante C.D."/>
            <person name="Schnell R.J."/>
            <person name="Main D."/>
            <person name="Gilbert D."/>
            <person name="Parida L."/>
            <person name="Kuhn D.N."/>
        </authorList>
    </citation>
    <scope>NUCLEOTIDE SEQUENCE [LARGE SCALE GENOMIC DNA]</scope>
    <source>
        <strain evidence="2">cv. Matina 1-6</strain>
    </source>
</reference>
<evidence type="ECO:0000313" key="2">
    <source>
        <dbReference type="Proteomes" id="UP000026915"/>
    </source>
</evidence>
<dbReference type="EMBL" id="CM001881">
    <property type="protein sequence ID" value="EOY20532.1"/>
    <property type="molecule type" value="Genomic_DNA"/>
</dbReference>
<protein>
    <submittedName>
        <fullName evidence="1">Uncharacterized protein</fullName>
    </submittedName>
</protein>
<sequence length="85" mass="10060">MNRTRILAFKNKPPLSDRDMIHREMGSQLAKKREYISQILLCSTLSVIFEALLVHTCGNLKRVNRYNYRLFVIFFENVKLKNVSK</sequence>
<evidence type="ECO:0000313" key="1">
    <source>
        <dbReference type="EMBL" id="EOY20532.1"/>
    </source>
</evidence>
<name>A0A061FUF9_THECC</name>
<keyword evidence="2" id="KW-1185">Reference proteome</keyword>
<organism evidence="1 2">
    <name type="scientific">Theobroma cacao</name>
    <name type="common">Cacao</name>
    <name type="synonym">Cocoa</name>
    <dbReference type="NCBI Taxonomy" id="3641"/>
    <lineage>
        <taxon>Eukaryota</taxon>
        <taxon>Viridiplantae</taxon>
        <taxon>Streptophyta</taxon>
        <taxon>Embryophyta</taxon>
        <taxon>Tracheophyta</taxon>
        <taxon>Spermatophyta</taxon>
        <taxon>Magnoliopsida</taxon>
        <taxon>eudicotyledons</taxon>
        <taxon>Gunneridae</taxon>
        <taxon>Pentapetalae</taxon>
        <taxon>rosids</taxon>
        <taxon>malvids</taxon>
        <taxon>Malvales</taxon>
        <taxon>Malvaceae</taxon>
        <taxon>Byttnerioideae</taxon>
        <taxon>Theobroma</taxon>
    </lineage>
</organism>
<accession>A0A061FUF9</accession>
<dbReference type="AlphaFoldDB" id="A0A061FUF9"/>